<dbReference type="InterPro" id="IPR000835">
    <property type="entry name" value="HTH_MarR-typ"/>
</dbReference>
<dbReference type="InterPro" id="IPR036388">
    <property type="entry name" value="WH-like_DNA-bd_sf"/>
</dbReference>
<accession>A0A395JIR6</accession>
<dbReference type="GO" id="GO:0003677">
    <property type="term" value="F:DNA binding"/>
    <property type="evidence" value="ECO:0007669"/>
    <property type="project" value="UniProtKB-KW"/>
</dbReference>
<dbReference type="PROSITE" id="PS50995">
    <property type="entry name" value="HTH_MARR_2"/>
    <property type="match status" value="1"/>
</dbReference>
<dbReference type="GO" id="GO:0006950">
    <property type="term" value="P:response to stress"/>
    <property type="evidence" value="ECO:0007669"/>
    <property type="project" value="TreeGrafter"/>
</dbReference>
<comment type="caution">
    <text evidence="5">The sequence shown here is derived from an EMBL/GenBank/DDBJ whole genome shotgun (WGS) entry which is preliminary data.</text>
</comment>
<keyword evidence="3" id="KW-0804">Transcription</keyword>
<proteinExistence type="predicted"/>
<keyword evidence="6" id="KW-1185">Reference proteome</keyword>
<evidence type="ECO:0000256" key="3">
    <source>
        <dbReference type="ARBA" id="ARBA00023163"/>
    </source>
</evidence>
<reference evidence="5 6" key="1">
    <citation type="submission" date="2018-06" db="EMBL/GenBank/DDBJ databases">
        <title>Genomic Encyclopedia of Type Strains, Phase IV (KMG-IV): sequencing the most valuable type-strain genomes for metagenomic binning, comparative biology and taxonomic classification.</title>
        <authorList>
            <person name="Goeker M."/>
        </authorList>
    </citation>
    <scope>NUCLEOTIDE SEQUENCE [LARGE SCALE GENOMIC DNA]</scope>
    <source>
        <strain evidence="5 6">DSM 24032</strain>
    </source>
</reference>
<dbReference type="InterPro" id="IPR039422">
    <property type="entry name" value="MarR/SlyA-like"/>
</dbReference>
<name>A0A395JIR6_9GAMM</name>
<protein>
    <submittedName>
        <fullName evidence="5">DNA-binding MarR family transcriptional regulator</fullName>
    </submittedName>
</protein>
<sequence>MLIALRRVIRATDLHSKHLAKTIGLTGPQILLLQTVQHHSDATISKLADEMSLSQPTVTNILGRLEGRGYLYRERSQQDRRKVHVHLSDKGAVALRDAPVPLQDRFTEQFDQLQAWEQSMIIAALQRVAQMMDAQDIDAAPLLIVGNVQADESSEPPIDSNK</sequence>
<evidence type="ECO:0000313" key="6">
    <source>
        <dbReference type="Proteomes" id="UP000253083"/>
    </source>
</evidence>
<dbReference type="EMBL" id="QNRT01000002">
    <property type="protein sequence ID" value="RBP50663.1"/>
    <property type="molecule type" value="Genomic_DNA"/>
</dbReference>
<gene>
    <name evidence="5" type="ORF">DFR28_10274</name>
</gene>
<dbReference type="SMART" id="SM00347">
    <property type="entry name" value="HTH_MARR"/>
    <property type="match status" value="1"/>
</dbReference>
<dbReference type="Proteomes" id="UP000253083">
    <property type="component" value="Unassembled WGS sequence"/>
</dbReference>
<dbReference type="Gene3D" id="1.10.10.10">
    <property type="entry name" value="Winged helix-like DNA-binding domain superfamily/Winged helix DNA-binding domain"/>
    <property type="match status" value="1"/>
</dbReference>
<dbReference type="InterPro" id="IPR023187">
    <property type="entry name" value="Tscrpt_reg_MarR-type_CS"/>
</dbReference>
<dbReference type="AlphaFoldDB" id="A0A395JIR6"/>
<organism evidence="5 6">
    <name type="scientific">Arenicella xantha</name>
    <dbReference type="NCBI Taxonomy" id="644221"/>
    <lineage>
        <taxon>Bacteria</taxon>
        <taxon>Pseudomonadati</taxon>
        <taxon>Pseudomonadota</taxon>
        <taxon>Gammaproteobacteria</taxon>
        <taxon>Arenicellales</taxon>
        <taxon>Arenicellaceae</taxon>
        <taxon>Arenicella</taxon>
    </lineage>
</organism>
<feature type="domain" description="HTH marR-type" evidence="4">
    <location>
        <begin position="1"/>
        <end position="130"/>
    </location>
</feature>
<dbReference type="Pfam" id="PF01047">
    <property type="entry name" value="MarR"/>
    <property type="match status" value="1"/>
</dbReference>
<evidence type="ECO:0000256" key="1">
    <source>
        <dbReference type="ARBA" id="ARBA00023015"/>
    </source>
</evidence>
<dbReference type="PANTHER" id="PTHR33164">
    <property type="entry name" value="TRANSCRIPTIONAL REGULATOR, MARR FAMILY"/>
    <property type="match status" value="1"/>
</dbReference>
<evidence type="ECO:0000256" key="2">
    <source>
        <dbReference type="ARBA" id="ARBA00023125"/>
    </source>
</evidence>
<evidence type="ECO:0000259" key="4">
    <source>
        <dbReference type="PROSITE" id="PS50995"/>
    </source>
</evidence>
<evidence type="ECO:0000313" key="5">
    <source>
        <dbReference type="EMBL" id="RBP50663.1"/>
    </source>
</evidence>
<keyword evidence="2 5" id="KW-0238">DNA-binding</keyword>
<dbReference type="PROSITE" id="PS01117">
    <property type="entry name" value="HTH_MARR_1"/>
    <property type="match status" value="1"/>
</dbReference>
<dbReference type="PRINTS" id="PR00598">
    <property type="entry name" value="HTHMARR"/>
</dbReference>
<dbReference type="GO" id="GO:0003700">
    <property type="term" value="F:DNA-binding transcription factor activity"/>
    <property type="evidence" value="ECO:0007669"/>
    <property type="project" value="InterPro"/>
</dbReference>
<dbReference type="SUPFAM" id="SSF46785">
    <property type="entry name" value="Winged helix' DNA-binding domain"/>
    <property type="match status" value="1"/>
</dbReference>
<keyword evidence="1" id="KW-0805">Transcription regulation</keyword>
<dbReference type="PANTHER" id="PTHR33164:SF89">
    <property type="entry name" value="MARR FAMILY REGULATORY PROTEIN"/>
    <property type="match status" value="1"/>
</dbReference>
<dbReference type="InParanoid" id="A0A395JIR6"/>
<dbReference type="InterPro" id="IPR036390">
    <property type="entry name" value="WH_DNA-bd_sf"/>
</dbReference>